<accession>A0A2P4XPC2</accession>
<organism evidence="2 3">
    <name type="scientific">Phytophthora palmivora</name>
    <dbReference type="NCBI Taxonomy" id="4796"/>
    <lineage>
        <taxon>Eukaryota</taxon>
        <taxon>Sar</taxon>
        <taxon>Stramenopiles</taxon>
        <taxon>Oomycota</taxon>
        <taxon>Peronosporomycetes</taxon>
        <taxon>Peronosporales</taxon>
        <taxon>Peronosporaceae</taxon>
        <taxon>Phytophthora</taxon>
    </lineage>
</organism>
<evidence type="ECO:0000313" key="3">
    <source>
        <dbReference type="Proteomes" id="UP000237271"/>
    </source>
</evidence>
<proteinExistence type="predicted"/>
<dbReference type="Pfam" id="PF13843">
    <property type="entry name" value="DDE_Tnp_1_7"/>
    <property type="match status" value="1"/>
</dbReference>
<dbReference type="InterPro" id="IPR029526">
    <property type="entry name" value="PGBD"/>
</dbReference>
<comment type="caution">
    <text evidence="2">The sequence shown here is derived from an EMBL/GenBank/DDBJ whole genome shotgun (WGS) entry which is preliminary data.</text>
</comment>
<dbReference type="PANTHER" id="PTHR46599:SF3">
    <property type="entry name" value="PIGGYBAC TRANSPOSABLE ELEMENT-DERIVED PROTEIN 4"/>
    <property type="match status" value="1"/>
</dbReference>
<dbReference type="Proteomes" id="UP000237271">
    <property type="component" value="Unassembled WGS sequence"/>
</dbReference>
<gene>
    <name evidence="2" type="ORF">PHPALM_16635</name>
</gene>
<protein>
    <recommendedName>
        <fullName evidence="1">PiggyBac transposable element-derived protein domain-containing protein</fullName>
    </recommendedName>
</protein>
<name>A0A2P4XPC2_9STRA</name>
<reference evidence="2 3" key="1">
    <citation type="journal article" date="2017" name="Genome Biol. Evol.">
        <title>Phytophthora megakarya and P. palmivora, closely related causal agents of cacao black pod rot, underwent increases in genome sizes and gene numbers by different mechanisms.</title>
        <authorList>
            <person name="Ali S.S."/>
            <person name="Shao J."/>
            <person name="Lary D.J."/>
            <person name="Kronmiller B."/>
            <person name="Shen D."/>
            <person name="Strem M.D."/>
            <person name="Amoako-Attah I."/>
            <person name="Akrofi A.Y."/>
            <person name="Begoude B.A."/>
            <person name="Ten Hoopen G.M."/>
            <person name="Coulibaly K."/>
            <person name="Kebe B.I."/>
            <person name="Melnick R.L."/>
            <person name="Guiltinan M.J."/>
            <person name="Tyler B.M."/>
            <person name="Meinhardt L.W."/>
            <person name="Bailey B.A."/>
        </authorList>
    </citation>
    <scope>NUCLEOTIDE SEQUENCE [LARGE SCALE GENOMIC DNA]</scope>
    <source>
        <strain evidence="3">sbr112.9</strain>
    </source>
</reference>
<keyword evidence="3" id="KW-1185">Reference proteome</keyword>
<dbReference type="PANTHER" id="PTHR46599">
    <property type="entry name" value="PIGGYBAC TRANSPOSABLE ELEMENT-DERIVED PROTEIN 4"/>
    <property type="match status" value="1"/>
</dbReference>
<dbReference type="OrthoDB" id="118105at2759"/>
<dbReference type="EMBL" id="NCKW01009245">
    <property type="protein sequence ID" value="POM67384.1"/>
    <property type="molecule type" value="Genomic_DNA"/>
</dbReference>
<sequence>MFFYFIPKKLWYHIAKDCTTRQAAYAKDPIKNVQSLEVLIEKLTKTRSIKAHEVLHVVGLLIARSLCSHMDGLDQHWRTEEDGAIPRGTSGRYMTRDRFTTILRYLHFQSSSAEVPTTDRAWKVRPILQTLQRTFRRGYRLGARISFDEGTIPNRSKFNPVRVYNKDKPHKYGTKVYMTCCAESGYCSRIEDYMGASDEAKHAKTPVERKAAKEKAKGVAQKAVIRNITKARETAYHNFYSSYALAIALLERERILLRRNTPKLSSRLDSRLYG</sequence>
<dbReference type="AlphaFoldDB" id="A0A2P4XPC2"/>
<evidence type="ECO:0000313" key="2">
    <source>
        <dbReference type="EMBL" id="POM67384.1"/>
    </source>
</evidence>
<feature type="domain" description="PiggyBac transposable element-derived protein" evidence="1">
    <location>
        <begin position="2"/>
        <end position="252"/>
    </location>
</feature>
<evidence type="ECO:0000259" key="1">
    <source>
        <dbReference type="Pfam" id="PF13843"/>
    </source>
</evidence>